<evidence type="ECO:0000313" key="8">
    <source>
        <dbReference type="Proteomes" id="UP000028760"/>
    </source>
</evidence>
<dbReference type="EMBL" id="AYCK01002810">
    <property type="status" value="NOT_ANNOTATED_CDS"/>
    <property type="molecule type" value="Genomic_DNA"/>
</dbReference>
<comment type="subcellular location">
    <subcellularLocation>
        <location evidence="1">Secreted</location>
    </subcellularLocation>
</comment>
<dbReference type="InterPro" id="IPR001073">
    <property type="entry name" value="C1q_dom"/>
</dbReference>
<dbReference type="PANTHER" id="PTHR22923">
    <property type="entry name" value="CEREBELLIN-RELATED"/>
    <property type="match status" value="1"/>
</dbReference>
<dbReference type="Proteomes" id="UP000028760">
    <property type="component" value="Unassembled WGS sequence"/>
</dbReference>
<reference evidence="7" key="3">
    <citation type="submission" date="2025-09" db="UniProtKB">
        <authorList>
            <consortium name="Ensembl"/>
        </authorList>
    </citation>
    <scope>IDENTIFICATION</scope>
</reference>
<reference evidence="7" key="2">
    <citation type="submission" date="2025-08" db="UniProtKB">
        <authorList>
            <consortium name="Ensembl"/>
        </authorList>
    </citation>
    <scope>IDENTIFICATION</scope>
</reference>
<organism evidence="7 8">
    <name type="scientific">Poecilia formosa</name>
    <name type="common">Amazon molly</name>
    <name type="synonym">Limia formosa</name>
    <dbReference type="NCBI Taxonomy" id="48698"/>
    <lineage>
        <taxon>Eukaryota</taxon>
        <taxon>Metazoa</taxon>
        <taxon>Chordata</taxon>
        <taxon>Craniata</taxon>
        <taxon>Vertebrata</taxon>
        <taxon>Euteleostomi</taxon>
        <taxon>Actinopterygii</taxon>
        <taxon>Neopterygii</taxon>
        <taxon>Teleostei</taxon>
        <taxon>Neoteleostei</taxon>
        <taxon>Acanthomorphata</taxon>
        <taxon>Ovalentaria</taxon>
        <taxon>Atherinomorphae</taxon>
        <taxon>Cyprinodontiformes</taxon>
        <taxon>Poeciliidae</taxon>
        <taxon>Poeciliinae</taxon>
        <taxon>Poecilia</taxon>
    </lineage>
</organism>
<evidence type="ECO:0000256" key="3">
    <source>
        <dbReference type="ARBA" id="ARBA00022729"/>
    </source>
</evidence>
<dbReference type="InterPro" id="IPR038077">
    <property type="entry name" value="Troponin_sf"/>
</dbReference>
<evidence type="ECO:0000259" key="6">
    <source>
        <dbReference type="PROSITE" id="PS50871"/>
    </source>
</evidence>
<dbReference type="Pfam" id="PF00386">
    <property type="entry name" value="C1q"/>
    <property type="match status" value="1"/>
</dbReference>
<dbReference type="InterPro" id="IPR050822">
    <property type="entry name" value="Cerebellin_Synaptic_Org"/>
</dbReference>
<evidence type="ECO:0000256" key="2">
    <source>
        <dbReference type="ARBA" id="ARBA00022525"/>
    </source>
</evidence>
<dbReference type="SUPFAM" id="SSF49842">
    <property type="entry name" value="TNF-like"/>
    <property type="match status" value="1"/>
</dbReference>
<evidence type="ECO:0000256" key="5">
    <source>
        <dbReference type="SAM" id="SignalP"/>
    </source>
</evidence>
<keyword evidence="4" id="KW-0175">Coiled coil</keyword>
<keyword evidence="8" id="KW-1185">Reference proteome</keyword>
<dbReference type="PROSITE" id="PS50871">
    <property type="entry name" value="C1Q"/>
    <property type="match status" value="1"/>
</dbReference>
<dbReference type="SUPFAM" id="SSF90250">
    <property type="entry name" value="Troponin coil-coiled subunits"/>
    <property type="match status" value="1"/>
</dbReference>
<dbReference type="STRING" id="48698.ENSPFOP00000005044"/>
<dbReference type="OMA" id="FTMERTD"/>
<keyword evidence="3 5" id="KW-0732">Signal</keyword>
<sequence length="331" mass="38126">MRGFAVFHILLLCQCWTWAHSKADNDAAQTLDQGLQVEIQGVETNQSESTKQTNGTVDFWAELKELRDMTIELKTDLKHYLSRIEKLEQEKLDVGSGKDLEVRISSAEKEMEEIKSENADSSSMLLLSRMEEIELTSESYNTRNLTSEISLPRKQSGNADHYLSRIEKLEQEKLDLEVRISSAEKEMEEIKSENADQPKVAFSLGLTNAGRLGPYNTDITLRFSKIFKNYGQAYNPDTGVFTAPVRGAYYFRFTFCEINNAHWMGIHLYHNSKIIMTNYDRSNTYYEIMSNGVILELERGDVVYMVLQAPYTVYDDHRNYSTFTGFLLFQL</sequence>
<dbReference type="AlphaFoldDB" id="A0A087XGZ1"/>
<accession>A0A087XGZ1</accession>
<keyword evidence="2" id="KW-0964">Secreted</keyword>
<dbReference type="SMART" id="SM00110">
    <property type="entry name" value="C1Q"/>
    <property type="match status" value="1"/>
</dbReference>
<feature type="domain" description="C1q" evidence="6">
    <location>
        <begin position="195"/>
        <end position="331"/>
    </location>
</feature>
<evidence type="ECO:0000313" key="7">
    <source>
        <dbReference type="Ensembl" id="ENSPFOP00000005044.2"/>
    </source>
</evidence>
<dbReference type="PRINTS" id="PR00007">
    <property type="entry name" value="COMPLEMNTC1Q"/>
</dbReference>
<protein>
    <recommendedName>
        <fullName evidence="6">C1q domain-containing protein</fullName>
    </recommendedName>
</protein>
<dbReference type="GO" id="GO:0005576">
    <property type="term" value="C:extracellular region"/>
    <property type="evidence" value="ECO:0007669"/>
    <property type="project" value="UniProtKB-SubCell"/>
</dbReference>
<reference evidence="8" key="1">
    <citation type="submission" date="2013-10" db="EMBL/GenBank/DDBJ databases">
        <authorList>
            <person name="Schartl M."/>
            <person name="Warren W."/>
        </authorList>
    </citation>
    <scope>NUCLEOTIDE SEQUENCE [LARGE SCALE GENOMIC DNA]</scope>
    <source>
        <strain evidence="8">female</strain>
    </source>
</reference>
<dbReference type="InterPro" id="IPR008983">
    <property type="entry name" value="Tumour_necrosis_fac-like_dom"/>
</dbReference>
<dbReference type="PANTHER" id="PTHR22923:SF102">
    <property type="entry name" value="CEREBELLIN 13-RELATED"/>
    <property type="match status" value="1"/>
</dbReference>
<proteinExistence type="predicted"/>
<feature type="coiled-coil region" evidence="4">
    <location>
        <begin position="159"/>
        <end position="193"/>
    </location>
</feature>
<evidence type="ECO:0000256" key="1">
    <source>
        <dbReference type="ARBA" id="ARBA00004613"/>
    </source>
</evidence>
<dbReference type="Gene3D" id="2.60.120.40">
    <property type="match status" value="1"/>
</dbReference>
<feature type="chain" id="PRO_5001832901" description="C1q domain-containing protein" evidence="5">
    <location>
        <begin position="22"/>
        <end position="331"/>
    </location>
</feature>
<dbReference type="GeneTree" id="ENSGT00940000163520"/>
<feature type="coiled-coil region" evidence="4">
    <location>
        <begin position="70"/>
        <end position="124"/>
    </location>
</feature>
<name>A0A087XGZ1_POEFO</name>
<feature type="signal peptide" evidence="5">
    <location>
        <begin position="1"/>
        <end position="21"/>
    </location>
</feature>
<dbReference type="Ensembl" id="ENSPFOT00000005053.2">
    <property type="protein sequence ID" value="ENSPFOP00000005044.2"/>
    <property type="gene ID" value="ENSPFOG00000005140.2"/>
</dbReference>
<dbReference type="EMBL" id="AYCK01002811">
    <property type="status" value="NOT_ANNOTATED_CDS"/>
    <property type="molecule type" value="Genomic_DNA"/>
</dbReference>
<evidence type="ECO:0000256" key="4">
    <source>
        <dbReference type="SAM" id="Coils"/>
    </source>
</evidence>